<dbReference type="EMBL" id="SEWE01000013">
    <property type="protein sequence ID" value="RYU80475.1"/>
    <property type="molecule type" value="Genomic_DNA"/>
</dbReference>
<comment type="caution">
    <text evidence="3">The sequence shown here is derived from an EMBL/GenBank/DDBJ whole genome shotgun (WGS) entry which is preliminary data.</text>
</comment>
<keyword evidence="1" id="KW-0472">Membrane</keyword>
<dbReference type="GO" id="GO:0016747">
    <property type="term" value="F:acyltransferase activity, transferring groups other than amino-acyl groups"/>
    <property type="evidence" value="ECO:0007669"/>
    <property type="project" value="InterPro"/>
</dbReference>
<feature type="domain" description="Acyltransferase 3" evidence="2">
    <location>
        <begin position="13"/>
        <end position="331"/>
    </location>
</feature>
<accession>A0A4V1ZAV7</accession>
<gene>
    <name evidence="3" type="ORF">EWM57_08245</name>
</gene>
<feature type="transmembrane region" description="Helical" evidence="1">
    <location>
        <begin position="20"/>
        <end position="39"/>
    </location>
</feature>
<evidence type="ECO:0000256" key="1">
    <source>
        <dbReference type="SAM" id="Phobius"/>
    </source>
</evidence>
<name>A0A4V1ZAV7_9BACT</name>
<dbReference type="PANTHER" id="PTHR23028:SF53">
    <property type="entry name" value="ACYL_TRANSF_3 DOMAIN-CONTAINING PROTEIN"/>
    <property type="match status" value="1"/>
</dbReference>
<dbReference type="RefSeq" id="WP_129920665.1">
    <property type="nucleotide sequence ID" value="NZ_SEWE01000013.1"/>
</dbReference>
<feature type="transmembrane region" description="Helical" evidence="1">
    <location>
        <begin position="51"/>
        <end position="71"/>
    </location>
</feature>
<dbReference type="Proteomes" id="UP000294155">
    <property type="component" value="Unassembled WGS sequence"/>
</dbReference>
<dbReference type="Pfam" id="PF01757">
    <property type="entry name" value="Acyl_transf_3"/>
    <property type="match status" value="1"/>
</dbReference>
<feature type="transmembrane region" description="Helical" evidence="1">
    <location>
        <begin position="253"/>
        <end position="273"/>
    </location>
</feature>
<dbReference type="OrthoDB" id="290051at2"/>
<feature type="transmembrane region" description="Helical" evidence="1">
    <location>
        <begin position="165"/>
        <end position="183"/>
    </location>
</feature>
<dbReference type="GO" id="GO:0016020">
    <property type="term" value="C:membrane"/>
    <property type="evidence" value="ECO:0007669"/>
    <property type="project" value="TreeGrafter"/>
</dbReference>
<keyword evidence="1" id="KW-1133">Transmembrane helix</keyword>
<reference evidence="3 4" key="1">
    <citation type="submission" date="2019-02" db="EMBL/GenBank/DDBJ databases">
        <title>Bacterial novel species isolated from soil.</title>
        <authorList>
            <person name="Jung H.-Y."/>
        </authorList>
    </citation>
    <scope>NUCLEOTIDE SEQUENCE [LARGE SCALE GENOMIC DNA]</scope>
    <source>
        <strain evidence="3 4">1-3-3-3</strain>
    </source>
</reference>
<evidence type="ECO:0000259" key="2">
    <source>
        <dbReference type="Pfam" id="PF01757"/>
    </source>
</evidence>
<dbReference type="PANTHER" id="PTHR23028">
    <property type="entry name" value="ACETYLTRANSFERASE"/>
    <property type="match status" value="1"/>
</dbReference>
<protein>
    <submittedName>
        <fullName evidence="3">Acyltransferase</fullName>
    </submittedName>
</protein>
<dbReference type="InterPro" id="IPR002656">
    <property type="entry name" value="Acyl_transf_3_dom"/>
</dbReference>
<feature type="transmembrane region" description="Helical" evidence="1">
    <location>
        <begin position="285"/>
        <end position="307"/>
    </location>
</feature>
<evidence type="ECO:0000313" key="4">
    <source>
        <dbReference type="Proteomes" id="UP000294155"/>
    </source>
</evidence>
<feature type="transmembrane region" description="Helical" evidence="1">
    <location>
        <begin position="140"/>
        <end position="158"/>
    </location>
</feature>
<dbReference type="AlphaFoldDB" id="A0A4V1ZAV7"/>
<dbReference type="InterPro" id="IPR050879">
    <property type="entry name" value="Acyltransferase_3"/>
</dbReference>
<evidence type="ECO:0000313" key="3">
    <source>
        <dbReference type="EMBL" id="RYU80475.1"/>
    </source>
</evidence>
<feature type="transmembrane region" description="Helical" evidence="1">
    <location>
        <begin position="217"/>
        <end position="233"/>
    </location>
</feature>
<dbReference type="GO" id="GO:0009103">
    <property type="term" value="P:lipopolysaccharide biosynthetic process"/>
    <property type="evidence" value="ECO:0007669"/>
    <property type="project" value="TreeGrafter"/>
</dbReference>
<keyword evidence="4" id="KW-1185">Reference proteome</keyword>
<proteinExistence type="predicted"/>
<keyword evidence="1" id="KW-0812">Transmembrane</keyword>
<sequence>MPPLSTDSTTRYAELDGLRFLASLAVVLLHFTYSMPRVAHIGPDFPLLGSIFRYGYLGVNLFFMISGFVVLRSARRKSLPQFIIGRIARLYPVYWLSCGLTFLGLYFSGSQVAGPVSWRQLLFNLTMLHEFFGQPSLNGVYWSLTYELTFCFLVALLIGCRLWHLLFPIILGWLAYTLVAGPLPVSHLFSYVFIPKHSAYFLAGMLFYVLQTRQHSVWQVYAALCLALALALRSDRAERQWAQQLYHDAPLNAWVAAGLIGLFFLAFYLIFGAQWRLPAQPVWSWLGRLTYPLYLLHGLGAVLLGPLNGKVNSYLLLGAALIIVLLVAWAAHVFVEQPLGRRLGQGLTHWQARRKAAARLPVQV</sequence>
<organism evidence="3 4">
    <name type="scientific">Hymenobacter persicinus</name>
    <dbReference type="NCBI Taxonomy" id="2025506"/>
    <lineage>
        <taxon>Bacteria</taxon>
        <taxon>Pseudomonadati</taxon>
        <taxon>Bacteroidota</taxon>
        <taxon>Cytophagia</taxon>
        <taxon>Cytophagales</taxon>
        <taxon>Hymenobacteraceae</taxon>
        <taxon>Hymenobacter</taxon>
    </lineage>
</organism>
<keyword evidence="3" id="KW-0012">Acyltransferase</keyword>
<feature type="transmembrane region" description="Helical" evidence="1">
    <location>
        <begin position="91"/>
        <end position="109"/>
    </location>
</feature>
<feature type="transmembrane region" description="Helical" evidence="1">
    <location>
        <begin position="313"/>
        <end position="335"/>
    </location>
</feature>
<keyword evidence="3" id="KW-0808">Transferase</keyword>